<evidence type="ECO:0000256" key="3">
    <source>
        <dbReference type="ARBA" id="ARBA00023002"/>
    </source>
</evidence>
<organism evidence="4 5">
    <name type="scientific">Phaeovulum veldkampii DSM 11550</name>
    <dbReference type="NCBI Taxonomy" id="1185920"/>
    <lineage>
        <taxon>Bacteria</taxon>
        <taxon>Pseudomonadati</taxon>
        <taxon>Pseudomonadota</taxon>
        <taxon>Alphaproteobacteria</taxon>
        <taxon>Rhodobacterales</taxon>
        <taxon>Paracoccaceae</taxon>
        <taxon>Phaeovulum</taxon>
    </lineage>
</organism>
<dbReference type="UniPathway" id="UPA00148"/>
<dbReference type="PANTHER" id="PTHR36925">
    <property type="entry name" value="COBALT-PRECORRIN-6A REDUCTASE"/>
    <property type="match status" value="1"/>
</dbReference>
<dbReference type="GO" id="GO:0009236">
    <property type="term" value="P:cobalamin biosynthetic process"/>
    <property type="evidence" value="ECO:0007669"/>
    <property type="project" value="UniProtKB-UniPathway"/>
</dbReference>
<keyword evidence="2" id="KW-0169">Cobalamin biosynthesis</keyword>
<keyword evidence="3" id="KW-0560">Oxidoreductase</keyword>
<dbReference type="NCBIfam" id="NF005968">
    <property type="entry name" value="PRK08057.1-2"/>
    <property type="match status" value="1"/>
</dbReference>
<dbReference type="OrthoDB" id="5183775at2"/>
<comment type="pathway">
    <text evidence="1">Cofactor biosynthesis; adenosylcobalamin biosynthesis.</text>
</comment>
<sequence length="248" mass="25665">MPRILLLGGTTEASQMAAALAAAGLPAVFSYAGRTVAPVGQPLPVRAGGFGGAEGLAAYLRAEGVSHVIDATHPFAAQISRNAVAACAATGTALIALERAPWQATPGDHWIHVPDIAGAAAALPTAPARVFLAIGRQHLGDFASQPQHHYLLRLVDAPDGTLPLPRTETLIARGPFRTEDDLALMQAHGTEIVVAKNAGGSGARAKLEAARVLGLPVILIDRPTMPPRPRAEKVVEVMGWLSHADLGV</sequence>
<reference evidence="4 5" key="1">
    <citation type="submission" date="2018-03" db="EMBL/GenBank/DDBJ databases">
        <title>Rhodobacter veldkampii.</title>
        <authorList>
            <person name="Meyer T.E."/>
            <person name="Miller S."/>
            <person name="Lodha T."/>
            <person name="Gandham S."/>
            <person name="Chintalapati S."/>
            <person name="Chintalapati V.R."/>
        </authorList>
    </citation>
    <scope>NUCLEOTIDE SEQUENCE [LARGE SCALE GENOMIC DNA]</scope>
    <source>
        <strain evidence="4 5">DSM 11550</strain>
    </source>
</reference>
<dbReference type="RefSeq" id="WP_107325016.1">
    <property type="nucleotide sequence ID" value="NZ_NHSP01000076.1"/>
</dbReference>
<dbReference type="Pfam" id="PF02571">
    <property type="entry name" value="CbiJ"/>
    <property type="match status" value="1"/>
</dbReference>
<proteinExistence type="predicted"/>
<name>A0A2T4JHV7_9RHOB</name>
<protein>
    <submittedName>
        <fullName evidence="4">Cobalt-precorrin-6A reductase</fullName>
    </submittedName>
</protein>
<gene>
    <name evidence="4" type="ORF">C5F46_08980</name>
</gene>
<evidence type="ECO:0000313" key="4">
    <source>
        <dbReference type="EMBL" id="PTE17500.1"/>
    </source>
</evidence>
<dbReference type="GO" id="GO:0016994">
    <property type="term" value="F:precorrin-6A reductase activity"/>
    <property type="evidence" value="ECO:0007669"/>
    <property type="project" value="InterPro"/>
</dbReference>
<dbReference type="PANTHER" id="PTHR36925:SF1">
    <property type="entry name" value="COBALT-PRECORRIN-6A REDUCTASE"/>
    <property type="match status" value="1"/>
</dbReference>
<dbReference type="NCBIfam" id="TIGR00715">
    <property type="entry name" value="precor6x_red"/>
    <property type="match status" value="1"/>
</dbReference>
<comment type="caution">
    <text evidence="4">The sequence shown here is derived from an EMBL/GenBank/DDBJ whole genome shotgun (WGS) entry which is preliminary data.</text>
</comment>
<dbReference type="Proteomes" id="UP000241899">
    <property type="component" value="Unassembled WGS sequence"/>
</dbReference>
<evidence type="ECO:0000313" key="5">
    <source>
        <dbReference type="Proteomes" id="UP000241899"/>
    </source>
</evidence>
<dbReference type="AlphaFoldDB" id="A0A2T4JHV7"/>
<evidence type="ECO:0000256" key="1">
    <source>
        <dbReference type="ARBA" id="ARBA00004953"/>
    </source>
</evidence>
<dbReference type="PROSITE" id="PS51014">
    <property type="entry name" value="COBK_CBIJ"/>
    <property type="match status" value="1"/>
</dbReference>
<accession>A0A2T4JHV7</accession>
<keyword evidence="5" id="KW-1185">Reference proteome</keyword>
<evidence type="ECO:0000256" key="2">
    <source>
        <dbReference type="ARBA" id="ARBA00022573"/>
    </source>
</evidence>
<dbReference type="InterPro" id="IPR003723">
    <property type="entry name" value="Precorrin-6x_reduct"/>
</dbReference>
<dbReference type="EMBL" id="PZKF01000017">
    <property type="protein sequence ID" value="PTE17500.1"/>
    <property type="molecule type" value="Genomic_DNA"/>
</dbReference>